<dbReference type="PROSITE" id="PS51682">
    <property type="entry name" value="SAM_OMT_I"/>
    <property type="match status" value="1"/>
</dbReference>
<dbReference type="Pfam" id="PF01596">
    <property type="entry name" value="Methyltransf_3"/>
    <property type="match status" value="1"/>
</dbReference>
<keyword evidence="1" id="KW-0489">Methyltransferase</keyword>
<proteinExistence type="inferred from homology"/>
<sequence length="187" mass="20768">MIVNETHELETYSLSKSTGLSELLKSHWNWTRDNFQDADRSSSIITIEYDSTLAAVARAAFRDRGFDDRIQVIEGKAEDVLENLTGSFDLIFVDLEFSAYKPIVAQILARGLLDEQGIMLVDNVFARGFVLGIQGSQNVAADTLDHWTEAGKIVQDFNDFLAASSSIRVTIMPFFDGIAEICLNLPA</sequence>
<dbReference type="InterPro" id="IPR050362">
    <property type="entry name" value="Cation-dep_OMT"/>
</dbReference>
<dbReference type="EMBL" id="JAWHQM010000008">
    <property type="protein sequence ID" value="KAK5628335.1"/>
    <property type="molecule type" value="Genomic_DNA"/>
</dbReference>
<comment type="caution">
    <text evidence="5">The sequence shown here is derived from an EMBL/GenBank/DDBJ whole genome shotgun (WGS) entry which is preliminary data.</text>
</comment>
<keyword evidence="3" id="KW-0949">S-adenosyl-L-methionine</keyword>
<reference evidence="5 6" key="1">
    <citation type="submission" date="2023-10" db="EMBL/GenBank/DDBJ databases">
        <title>Draft genome sequence of Xylaria bambusicola isolate GMP-LS, the root and basal stem rot pathogen of sugarcane in Indonesia.</title>
        <authorList>
            <person name="Selvaraj P."/>
            <person name="Muralishankar V."/>
            <person name="Muruganantham S."/>
            <person name="Sp S."/>
            <person name="Haryani S."/>
            <person name="Lau K.J.X."/>
            <person name="Naqvi N.I."/>
        </authorList>
    </citation>
    <scope>NUCLEOTIDE SEQUENCE [LARGE SCALE GENOMIC DNA]</scope>
    <source>
        <strain evidence="5">GMP-LS</strain>
    </source>
</reference>
<keyword evidence="6" id="KW-1185">Reference proteome</keyword>
<dbReference type="InterPro" id="IPR029063">
    <property type="entry name" value="SAM-dependent_MTases_sf"/>
</dbReference>
<gene>
    <name evidence="5" type="ORF">RRF57_004050</name>
</gene>
<dbReference type="PANTHER" id="PTHR10509">
    <property type="entry name" value="O-METHYLTRANSFERASE-RELATED"/>
    <property type="match status" value="1"/>
</dbReference>
<dbReference type="Gene3D" id="3.40.50.150">
    <property type="entry name" value="Vaccinia Virus protein VP39"/>
    <property type="match status" value="1"/>
</dbReference>
<dbReference type="AlphaFoldDB" id="A0AAN7U9J4"/>
<accession>A0AAN7U9J4</accession>
<dbReference type="CDD" id="cd02440">
    <property type="entry name" value="AdoMet_MTases"/>
    <property type="match status" value="1"/>
</dbReference>
<dbReference type="GO" id="GO:0008171">
    <property type="term" value="F:O-methyltransferase activity"/>
    <property type="evidence" value="ECO:0007669"/>
    <property type="project" value="InterPro"/>
</dbReference>
<comment type="similarity">
    <text evidence="4">Belongs to the class I-like SAM-binding methyltransferase superfamily. Cation-dependent O-methyltransferase family.</text>
</comment>
<evidence type="ECO:0000256" key="2">
    <source>
        <dbReference type="ARBA" id="ARBA00022679"/>
    </source>
</evidence>
<evidence type="ECO:0008006" key="7">
    <source>
        <dbReference type="Google" id="ProtNLM"/>
    </source>
</evidence>
<evidence type="ECO:0000313" key="5">
    <source>
        <dbReference type="EMBL" id="KAK5628335.1"/>
    </source>
</evidence>
<dbReference type="InterPro" id="IPR002935">
    <property type="entry name" value="SAM_O-MeTrfase"/>
</dbReference>
<keyword evidence="2" id="KW-0808">Transferase</keyword>
<dbReference type="GO" id="GO:0032259">
    <property type="term" value="P:methylation"/>
    <property type="evidence" value="ECO:0007669"/>
    <property type="project" value="UniProtKB-KW"/>
</dbReference>
<name>A0AAN7U9J4_9PEZI</name>
<evidence type="ECO:0000256" key="4">
    <source>
        <dbReference type="ARBA" id="ARBA00023453"/>
    </source>
</evidence>
<evidence type="ECO:0000256" key="3">
    <source>
        <dbReference type="ARBA" id="ARBA00022691"/>
    </source>
</evidence>
<evidence type="ECO:0000313" key="6">
    <source>
        <dbReference type="Proteomes" id="UP001305414"/>
    </source>
</evidence>
<dbReference type="GO" id="GO:0008757">
    <property type="term" value="F:S-adenosylmethionine-dependent methyltransferase activity"/>
    <property type="evidence" value="ECO:0007669"/>
    <property type="project" value="TreeGrafter"/>
</dbReference>
<protein>
    <recommendedName>
        <fullName evidence="7">O-methyltransferase</fullName>
    </recommendedName>
</protein>
<dbReference type="Proteomes" id="UP001305414">
    <property type="component" value="Unassembled WGS sequence"/>
</dbReference>
<evidence type="ECO:0000256" key="1">
    <source>
        <dbReference type="ARBA" id="ARBA00022603"/>
    </source>
</evidence>
<dbReference type="SUPFAM" id="SSF53335">
    <property type="entry name" value="S-adenosyl-L-methionine-dependent methyltransferases"/>
    <property type="match status" value="1"/>
</dbReference>
<organism evidence="5 6">
    <name type="scientific">Xylaria bambusicola</name>
    <dbReference type="NCBI Taxonomy" id="326684"/>
    <lineage>
        <taxon>Eukaryota</taxon>
        <taxon>Fungi</taxon>
        <taxon>Dikarya</taxon>
        <taxon>Ascomycota</taxon>
        <taxon>Pezizomycotina</taxon>
        <taxon>Sordariomycetes</taxon>
        <taxon>Xylariomycetidae</taxon>
        <taxon>Xylariales</taxon>
        <taxon>Xylariaceae</taxon>
        <taxon>Xylaria</taxon>
    </lineage>
</organism>
<dbReference type="PANTHER" id="PTHR10509:SF14">
    <property type="entry name" value="CAFFEOYL-COA O-METHYLTRANSFERASE 3-RELATED"/>
    <property type="match status" value="1"/>
</dbReference>